<evidence type="ECO:0008006" key="3">
    <source>
        <dbReference type="Google" id="ProtNLM"/>
    </source>
</evidence>
<protein>
    <recommendedName>
        <fullName evidence="3">Histone-lysine N-methyltransferase SETMAR</fullName>
    </recommendedName>
</protein>
<name>E2ATW2_CAMFO</name>
<accession>E2ATW2</accession>
<feature type="non-terminal residue" evidence="1">
    <location>
        <position position="54"/>
    </location>
</feature>
<dbReference type="InterPro" id="IPR036397">
    <property type="entry name" value="RNaseH_sf"/>
</dbReference>
<evidence type="ECO:0000313" key="1">
    <source>
        <dbReference type="EMBL" id="EFN63130.1"/>
    </source>
</evidence>
<dbReference type="Proteomes" id="UP000000311">
    <property type="component" value="Unassembled WGS sequence"/>
</dbReference>
<evidence type="ECO:0000313" key="2">
    <source>
        <dbReference type="Proteomes" id="UP000000311"/>
    </source>
</evidence>
<keyword evidence="2" id="KW-1185">Reference proteome</keyword>
<dbReference type="InParanoid" id="E2ATW2"/>
<dbReference type="EMBL" id="GL442739">
    <property type="protein sequence ID" value="EFN63130.1"/>
    <property type="molecule type" value="Genomic_DNA"/>
</dbReference>
<organism evidence="2">
    <name type="scientific">Camponotus floridanus</name>
    <name type="common">Florida carpenter ant</name>
    <dbReference type="NCBI Taxonomy" id="104421"/>
    <lineage>
        <taxon>Eukaryota</taxon>
        <taxon>Metazoa</taxon>
        <taxon>Ecdysozoa</taxon>
        <taxon>Arthropoda</taxon>
        <taxon>Hexapoda</taxon>
        <taxon>Insecta</taxon>
        <taxon>Pterygota</taxon>
        <taxon>Neoptera</taxon>
        <taxon>Endopterygota</taxon>
        <taxon>Hymenoptera</taxon>
        <taxon>Apocrita</taxon>
        <taxon>Aculeata</taxon>
        <taxon>Formicoidea</taxon>
        <taxon>Formicidae</taxon>
        <taxon>Formicinae</taxon>
        <taxon>Camponotus</taxon>
    </lineage>
</organism>
<dbReference type="Gene3D" id="3.30.420.10">
    <property type="entry name" value="Ribonuclease H-like superfamily/Ribonuclease H"/>
    <property type="match status" value="1"/>
</dbReference>
<dbReference type="OMA" id="YLFRFME"/>
<sequence length="54" mass="6701">HPLYSPDIAPLDYYLFRFMEHGLAKQRFQSYKDTKNWIDWWTASKEELFFLENL</sequence>
<proteinExistence type="predicted"/>
<feature type="non-terminal residue" evidence="1">
    <location>
        <position position="1"/>
    </location>
</feature>
<dbReference type="GO" id="GO:0003676">
    <property type="term" value="F:nucleic acid binding"/>
    <property type="evidence" value="ECO:0007669"/>
    <property type="project" value="InterPro"/>
</dbReference>
<dbReference type="AlphaFoldDB" id="E2ATW2"/>
<reference evidence="1 2" key="1">
    <citation type="journal article" date="2010" name="Science">
        <title>Genomic comparison of the ants Camponotus floridanus and Harpegnathos saltator.</title>
        <authorList>
            <person name="Bonasio R."/>
            <person name="Zhang G."/>
            <person name="Ye C."/>
            <person name="Mutti N.S."/>
            <person name="Fang X."/>
            <person name="Qin N."/>
            <person name="Donahue G."/>
            <person name="Yang P."/>
            <person name="Li Q."/>
            <person name="Li C."/>
            <person name="Zhang P."/>
            <person name="Huang Z."/>
            <person name="Berger S.L."/>
            <person name="Reinberg D."/>
            <person name="Wang J."/>
            <person name="Liebig J."/>
        </authorList>
    </citation>
    <scope>NUCLEOTIDE SEQUENCE [LARGE SCALE GENOMIC DNA]</scope>
    <source>
        <strain evidence="2">C129</strain>
    </source>
</reference>
<gene>
    <name evidence="1" type="ORF">EAG_13544</name>
</gene>